<reference evidence="2 3" key="1">
    <citation type="submission" date="2021-04" db="EMBL/GenBank/DDBJ databases">
        <authorList>
            <person name="Pira H."/>
            <person name="Risdian C."/>
            <person name="Wink J."/>
        </authorList>
    </citation>
    <scope>NUCLEOTIDE SEQUENCE [LARGE SCALE GENOMIC DNA]</scope>
    <source>
        <strain evidence="2 3">WH53</strain>
    </source>
</reference>
<keyword evidence="3" id="KW-1185">Reference proteome</keyword>
<comment type="caution">
    <text evidence="2">The sequence shown here is derived from an EMBL/GenBank/DDBJ whole genome shotgun (WGS) entry which is preliminary data.</text>
</comment>
<keyword evidence="1" id="KW-0472">Membrane</keyword>
<gene>
    <name evidence="2" type="ORF">KCG35_05260</name>
</gene>
<evidence type="ECO:0008006" key="4">
    <source>
        <dbReference type="Google" id="ProtNLM"/>
    </source>
</evidence>
<name>A0ABS5Z988_9GAMM</name>
<organism evidence="2 3">
    <name type="scientific">Zooshikella harenae</name>
    <dbReference type="NCBI Taxonomy" id="2827238"/>
    <lineage>
        <taxon>Bacteria</taxon>
        <taxon>Pseudomonadati</taxon>
        <taxon>Pseudomonadota</taxon>
        <taxon>Gammaproteobacteria</taxon>
        <taxon>Oceanospirillales</taxon>
        <taxon>Zooshikellaceae</taxon>
        <taxon>Zooshikella</taxon>
    </lineage>
</organism>
<feature type="transmembrane region" description="Helical" evidence="1">
    <location>
        <begin position="78"/>
        <end position="97"/>
    </location>
</feature>
<feature type="transmembrane region" description="Helical" evidence="1">
    <location>
        <begin position="7"/>
        <end position="32"/>
    </location>
</feature>
<dbReference type="RefSeq" id="WP_215818620.1">
    <property type="nucleotide sequence ID" value="NZ_JAGSOY010000007.1"/>
</dbReference>
<keyword evidence="1" id="KW-1133">Transmembrane helix</keyword>
<feature type="transmembrane region" description="Helical" evidence="1">
    <location>
        <begin position="44"/>
        <end position="66"/>
    </location>
</feature>
<dbReference type="Proteomes" id="UP000690515">
    <property type="component" value="Unassembled WGS sequence"/>
</dbReference>
<keyword evidence="1" id="KW-0812">Transmembrane</keyword>
<protein>
    <recommendedName>
        <fullName evidence="4">DUF4064 domain-containing protein</fullName>
    </recommendedName>
</protein>
<dbReference type="EMBL" id="JAGSOY010000007">
    <property type="protein sequence ID" value="MBU2710458.1"/>
    <property type="molecule type" value="Genomic_DNA"/>
</dbReference>
<accession>A0ABS5Z988</accession>
<evidence type="ECO:0000313" key="3">
    <source>
        <dbReference type="Proteomes" id="UP000690515"/>
    </source>
</evidence>
<proteinExistence type="predicted"/>
<sequence>MVTKQSVYGILSFSLAILVIASGVFFLGWMGASSTDLGSDLREANYLGMVVLVCIMLNLVALVLGIIGLTRHQNKKSLAVWGIIISGCSALSIYLLIS</sequence>
<evidence type="ECO:0000256" key="1">
    <source>
        <dbReference type="SAM" id="Phobius"/>
    </source>
</evidence>
<evidence type="ECO:0000313" key="2">
    <source>
        <dbReference type="EMBL" id="MBU2710458.1"/>
    </source>
</evidence>